<dbReference type="Gene3D" id="2.60.120.200">
    <property type="match status" value="1"/>
</dbReference>
<evidence type="ECO:0000313" key="1">
    <source>
        <dbReference type="EMBL" id="PIX03250.1"/>
    </source>
</evidence>
<dbReference type="InterPro" id="IPR013320">
    <property type="entry name" value="ConA-like_dom_sf"/>
</dbReference>
<comment type="caution">
    <text evidence="1">The sequence shown here is derived from an EMBL/GenBank/DDBJ whole genome shotgun (WGS) entry which is preliminary data.</text>
</comment>
<feature type="non-terminal residue" evidence="1">
    <location>
        <position position="1"/>
    </location>
</feature>
<reference evidence="2" key="1">
    <citation type="submission" date="2017-09" db="EMBL/GenBank/DDBJ databases">
        <title>Depth-based differentiation of microbial function through sediment-hosted aquifers and enrichment of novel symbionts in the deep terrestrial subsurface.</title>
        <authorList>
            <person name="Probst A.J."/>
            <person name="Ladd B."/>
            <person name="Jarett J.K."/>
            <person name="Geller-Mcgrath D.E."/>
            <person name="Sieber C.M.K."/>
            <person name="Emerson J.B."/>
            <person name="Anantharaman K."/>
            <person name="Thomas B.C."/>
            <person name="Malmstrom R."/>
            <person name="Stieglmeier M."/>
            <person name="Klingl A."/>
            <person name="Woyke T."/>
            <person name="Ryan C.M."/>
            <person name="Banfield J.F."/>
        </authorList>
    </citation>
    <scope>NUCLEOTIDE SEQUENCE [LARGE SCALE GENOMIC DNA]</scope>
</reference>
<protein>
    <recommendedName>
        <fullName evidence="3">LamG-like jellyroll fold domain-containing protein</fullName>
    </recommendedName>
</protein>
<sequence>SCGVRQFLFAIWPTNRACFWMGYNNGASAVSLCTLTNSVEINKWNYILATWSKSTNTMKVYLNGVEKATYTNNTLSWTTNTNCGLQIGRYSTGSSYVFNGVLDDLRIYKEALTQAQIQQHYAYGLPTHQNLAAR</sequence>
<evidence type="ECO:0000313" key="2">
    <source>
        <dbReference type="Proteomes" id="UP000230505"/>
    </source>
</evidence>
<proteinExistence type="predicted"/>
<dbReference type="SUPFAM" id="SSF49899">
    <property type="entry name" value="Concanavalin A-like lectins/glucanases"/>
    <property type="match status" value="1"/>
</dbReference>
<evidence type="ECO:0008006" key="3">
    <source>
        <dbReference type="Google" id="ProtNLM"/>
    </source>
</evidence>
<name>A0A2M7IYM1_9BACT</name>
<dbReference type="Pfam" id="PF13385">
    <property type="entry name" value="Laminin_G_3"/>
    <property type="match status" value="1"/>
</dbReference>
<organism evidence="1 2">
    <name type="scientific">bacterium (Candidatus Gribaldobacteria) CG_4_8_14_3_um_filter_42_11</name>
    <dbReference type="NCBI Taxonomy" id="2014267"/>
    <lineage>
        <taxon>Bacteria</taxon>
        <taxon>Candidatus Gribaldobacteria</taxon>
    </lineage>
</organism>
<gene>
    <name evidence="1" type="ORF">COZ78_01335</name>
</gene>
<dbReference type="EMBL" id="PFHV01000036">
    <property type="protein sequence ID" value="PIX03250.1"/>
    <property type="molecule type" value="Genomic_DNA"/>
</dbReference>
<dbReference type="Proteomes" id="UP000230505">
    <property type="component" value="Unassembled WGS sequence"/>
</dbReference>
<dbReference type="AlphaFoldDB" id="A0A2M7IYM1"/>
<accession>A0A2M7IYM1</accession>